<keyword evidence="4 6" id="KW-0472">Membrane</keyword>
<evidence type="ECO:0000256" key="2">
    <source>
        <dbReference type="ARBA" id="ARBA00022692"/>
    </source>
</evidence>
<dbReference type="PANTHER" id="PTHR28538">
    <property type="entry name" value="INTEGRAL INNER NUCLEAR MEMBRANE PROTEIN IMA1"/>
    <property type="match status" value="1"/>
</dbReference>
<feature type="transmembrane region" description="Helical" evidence="6">
    <location>
        <begin position="42"/>
        <end position="63"/>
    </location>
</feature>
<evidence type="ECO:0000256" key="6">
    <source>
        <dbReference type="SAM" id="Phobius"/>
    </source>
</evidence>
<feature type="transmembrane region" description="Helical" evidence="6">
    <location>
        <begin position="392"/>
        <end position="414"/>
    </location>
</feature>
<dbReference type="InParanoid" id="A0A0L0HNF1"/>
<evidence type="ECO:0000256" key="1">
    <source>
        <dbReference type="ARBA" id="ARBA00004473"/>
    </source>
</evidence>
<name>A0A0L0HNF1_SPIPD</name>
<feature type="transmembrane region" description="Helical" evidence="6">
    <location>
        <begin position="613"/>
        <end position="632"/>
    </location>
</feature>
<dbReference type="STRING" id="645134.A0A0L0HNF1"/>
<dbReference type="GO" id="GO:0005637">
    <property type="term" value="C:nuclear inner membrane"/>
    <property type="evidence" value="ECO:0007669"/>
    <property type="project" value="UniProtKB-SubCell"/>
</dbReference>
<dbReference type="Proteomes" id="UP000053201">
    <property type="component" value="Unassembled WGS sequence"/>
</dbReference>
<dbReference type="PANTHER" id="PTHR28538:SF1">
    <property type="entry name" value="INTEGRAL INNER NUCLEAR MEMBRANE PROTEIN IMA1"/>
    <property type="match status" value="1"/>
</dbReference>
<evidence type="ECO:0000256" key="5">
    <source>
        <dbReference type="ARBA" id="ARBA00023242"/>
    </source>
</evidence>
<dbReference type="OrthoDB" id="2127692at2759"/>
<gene>
    <name evidence="8" type="ORF">SPPG_02941</name>
</gene>
<feature type="transmembrane region" description="Helical" evidence="6">
    <location>
        <begin position="12"/>
        <end position="30"/>
    </location>
</feature>
<organism evidence="8 9">
    <name type="scientific">Spizellomyces punctatus (strain DAOM BR117)</name>
    <dbReference type="NCBI Taxonomy" id="645134"/>
    <lineage>
        <taxon>Eukaryota</taxon>
        <taxon>Fungi</taxon>
        <taxon>Fungi incertae sedis</taxon>
        <taxon>Chytridiomycota</taxon>
        <taxon>Chytridiomycota incertae sedis</taxon>
        <taxon>Chytridiomycetes</taxon>
        <taxon>Spizellomycetales</taxon>
        <taxon>Spizellomycetaceae</taxon>
        <taxon>Spizellomyces</taxon>
    </lineage>
</organism>
<dbReference type="GO" id="GO:0034992">
    <property type="term" value="C:microtubule organizing center attachment site"/>
    <property type="evidence" value="ECO:0007669"/>
    <property type="project" value="TreeGrafter"/>
</dbReference>
<dbReference type="EMBL" id="KQ257453">
    <property type="protein sequence ID" value="KND02480.1"/>
    <property type="molecule type" value="Genomic_DNA"/>
</dbReference>
<dbReference type="InterPro" id="IPR018617">
    <property type="entry name" value="Ima1_N"/>
</dbReference>
<dbReference type="GO" id="GO:0044732">
    <property type="term" value="C:mitotic spindle pole body"/>
    <property type="evidence" value="ECO:0007669"/>
    <property type="project" value="TreeGrafter"/>
</dbReference>
<keyword evidence="2 6" id="KW-0812">Transmembrane</keyword>
<dbReference type="GeneID" id="27686493"/>
<evidence type="ECO:0000313" key="8">
    <source>
        <dbReference type="EMBL" id="KND02480.1"/>
    </source>
</evidence>
<dbReference type="VEuPathDB" id="FungiDB:SPPG_02941"/>
<dbReference type="AlphaFoldDB" id="A0A0L0HNF1"/>
<accession>A0A0L0HNF1</accession>
<dbReference type="InterPro" id="IPR042321">
    <property type="entry name" value="Ima1"/>
</dbReference>
<dbReference type="Pfam" id="PF09779">
    <property type="entry name" value="Ima1_N"/>
    <property type="match status" value="1"/>
</dbReference>
<evidence type="ECO:0000259" key="7">
    <source>
        <dbReference type="Pfam" id="PF09779"/>
    </source>
</evidence>
<evidence type="ECO:0000256" key="3">
    <source>
        <dbReference type="ARBA" id="ARBA00022989"/>
    </source>
</evidence>
<evidence type="ECO:0000313" key="9">
    <source>
        <dbReference type="Proteomes" id="UP000053201"/>
    </source>
</evidence>
<feature type="transmembrane region" description="Helical" evidence="6">
    <location>
        <begin position="566"/>
        <end position="584"/>
    </location>
</feature>
<feature type="transmembrane region" description="Helical" evidence="6">
    <location>
        <begin position="251"/>
        <end position="273"/>
    </location>
</feature>
<keyword evidence="9" id="KW-1185">Reference proteome</keyword>
<dbReference type="GO" id="GO:0034506">
    <property type="term" value="C:chromosome, centromeric core domain"/>
    <property type="evidence" value="ECO:0007669"/>
    <property type="project" value="TreeGrafter"/>
</dbReference>
<protein>
    <recommendedName>
        <fullName evidence="7">Ima1 N-terminal domain-containing protein</fullName>
    </recommendedName>
</protein>
<reference evidence="8 9" key="1">
    <citation type="submission" date="2009-08" db="EMBL/GenBank/DDBJ databases">
        <title>The Genome Sequence of Spizellomyces punctatus strain DAOM BR117.</title>
        <authorList>
            <consortium name="The Broad Institute Genome Sequencing Platform"/>
            <person name="Russ C."/>
            <person name="Cuomo C."/>
            <person name="Shea T."/>
            <person name="Young S.K."/>
            <person name="Zeng Q."/>
            <person name="Koehrsen M."/>
            <person name="Haas B."/>
            <person name="Borodovsky M."/>
            <person name="Guigo R."/>
            <person name="Alvarado L."/>
            <person name="Berlin A."/>
            <person name="Bochicchio J."/>
            <person name="Borenstein D."/>
            <person name="Chapman S."/>
            <person name="Chen Z."/>
            <person name="Engels R."/>
            <person name="Freedman E."/>
            <person name="Gellesch M."/>
            <person name="Goldberg J."/>
            <person name="Griggs A."/>
            <person name="Gujja S."/>
            <person name="Heiman D."/>
            <person name="Hepburn T."/>
            <person name="Howarth C."/>
            <person name="Jen D."/>
            <person name="Larson L."/>
            <person name="Lewis B."/>
            <person name="Mehta T."/>
            <person name="Park D."/>
            <person name="Pearson M."/>
            <person name="Roberts A."/>
            <person name="Saif S."/>
            <person name="Shenoy N."/>
            <person name="Sisk P."/>
            <person name="Stolte C."/>
            <person name="Sykes S."/>
            <person name="Thomson T."/>
            <person name="Walk T."/>
            <person name="White J."/>
            <person name="Yandava C."/>
            <person name="Burger G."/>
            <person name="Gray M.W."/>
            <person name="Holland P.W.H."/>
            <person name="King N."/>
            <person name="Lang F.B.F."/>
            <person name="Roger A.J."/>
            <person name="Ruiz-Trillo I."/>
            <person name="Lander E."/>
            <person name="Nusbaum C."/>
        </authorList>
    </citation>
    <scope>NUCLEOTIDE SEQUENCE [LARGE SCALE GENOMIC DNA]</scope>
    <source>
        <strain evidence="8 9">DAOM BR117</strain>
    </source>
</reference>
<feature type="domain" description="Ima1 N-terminal" evidence="7">
    <location>
        <begin position="89"/>
        <end position="207"/>
    </location>
</feature>
<feature type="transmembrane region" description="Helical" evidence="6">
    <location>
        <begin position="513"/>
        <end position="529"/>
    </location>
</feature>
<dbReference type="GO" id="GO:0071765">
    <property type="term" value="P:nuclear inner membrane organization"/>
    <property type="evidence" value="ECO:0007669"/>
    <property type="project" value="InterPro"/>
</dbReference>
<sequence length="636" mass="71255">MPGGGRRQQEGLLLLLPALAVINLLPSTYLDVQSVFTGGWRPSLIALALLVVASAVHLIWWTVRWYVTSPLIKSLQQSYKNWRNDTATVTCFYCNQNVILPKERLAVMGGQSWYCDLCSSWNGDESIGRRRPGQPSTMTTSLRDRAVDVSTRPAFCQVCIQNQNLVMRLVAEYDPGDEDYFNETVEDYKRQLEKKYPPVCPLCADNVQASLHSSYEKMKHHLLYQSLKSSQQWRSAADSSRIWINMESLPYLWATAMLCLGASIIAMLALHIYGVLYPISFNHAGCTWSPGTGTPLPTWRSLWGLDCLFRFPMSSSDSVQCLCTCLLPLSWLNALSAPAIVMNPLWITRPRMNAKIRNQNEYQWLQLELFALRTLALYIVRGVWSPVATLTIHGFFLVVSITLLYQSACTLRVIEPARINMMPPAPLKVNIDQKADAQLPEQGNGYPKGSGFVWFWKRGRERLSVDGGVPKDPLAESLGIEWAFASSTKLDDDDRQLRAFQSSRQRFKSGTKIARLLMVFGVLLQITGAHRSALYAVGLSLALCISLCCSLYLGRRKHVGEGTKQRVNLGTFLIFVQLVFHMTLSRLTHELPFGTGTVGRMEVFDVVSINMGWWARGLDIGMLGVIVALLGVDGLA</sequence>
<proteinExistence type="predicted"/>
<feature type="transmembrane region" description="Helical" evidence="6">
    <location>
        <begin position="535"/>
        <end position="554"/>
    </location>
</feature>
<evidence type="ECO:0000256" key="4">
    <source>
        <dbReference type="ARBA" id="ARBA00023136"/>
    </source>
</evidence>
<comment type="subcellular location">
    <subcellularLocation>
        <location evidence="1">Nucleus inner membrane</location>
        <topology evidence="1">Multi-pass membrane protein</topology>
    </subcellularLocation>
</comment>
<keyword evidence="3 6" id="KW-1133">Transmembrane helix</keyword>
<dbReference type="RefSeq" id="XP_016610519.1">
    <property type="nucleotide sequence ID" value="XM_016751228.1"/>
</dbReference>
<dbReference type="eggNOG" id="KOG4623">
    <property type="taxonomic scope" value="Eukaryota"/>
</dbReference>
<keyword evidence="5" id="KW-0539">Nucleus</keyword>